<feature type="transmembrane region" description="Helical" evidence="1">
    <location>
        <begin position="70"/>
        <end position="97"/>
    </location>
</feature>
<evidence type="ECO:0000256" key="1">
    <source>
        <dbReference type="SAM" id="Phobius"/>
    </source>
</evidence>
<keyword evidence="1" id="KW-0812">Transmembrane</keyword>
<gene>
    <name evidence="3" type="ORF">ADIS_3461</name>
</gene>
<dbReference type="InterPro" id="IPR040688">
    <property type="entry name" value="SLATT_2"/>
</dbReference>
<evidence type="ECO:0000313" key="4">
    <source>
        <dbReference type="Proteomes" id="UP000013909"/>
    </source>
</evidence>
<accession>R7ZQK5</accession>
<dbReference type="RefSeq" id="WP_010855594.1">
    <property type="nucleotide sequence ID" value="NZ_AQHR01000088.1"/>
</dbReference>
<dbReference type="EMBL" id="AQHR01000088">
    <property type="protein sequence ID" value="EON76333.1"/>
    <property type="molecule type" value="Genomic_DNA"/>
</dbReference>
<dbReference type="OrthoDB" id="9813435at2"/>
<proteinExistence type="predicted"/>
<dbReference type="NCBIfam" id="NF033633">
    <property type="entry name" value="SLATT_2"/>
    <property type="match status" value="1"/>
</dbReference>
<keyword evidence="4" id="KW-1185">Reference proteome</keyword>
<dbReference type="Proteomes" id="UP000013909">
    <property type="component" value="Unassembled WGS sequence"/>
</dbReference>
<reference evidence="3 4" key="1">
    <citation type="submission" date="2013-02" db="EMBL/GenBank/DDBJ databases">
        <title>A novel strain isolated from Lonar lake, Maharashtra, India.</title>
        <authorList>
            <person name="Singh A."/>
        </authorList>
    </citation>
    <scope>NUCLEOTIDE SEQUENCE [LARGE SCALE GENOMIC DNA]</scope>
    <source>
        <strain evidence="3 4">AK24</strain>
    </source>
</reference>
<organism evidence="3 4">
    <name type="scientific">Lunatimonas lonarensis</name>
    <dbReference type="NCBI Taxonomy" id="1232681"/>
    <lineage>
        <taxon>Bacteria</taxon>
        <taxon>Pseudomonadati</taxon>
        <taxon>Bacteroidota</taxon>
        <taxon>Cytophagia</taxon>
        <taxon>Cytophagales</taxon>
        <taxon>Cyclobacteriaceae</taxon>
    </lineage>
</organism>
<feature type="domain" description="SMODS and SLOG-associating 2TM effector" evidence="2">
    <location>
        <begin position="6"/>
        <end position="170"/>
    </location>
</feature>
<dbReference type="STRING" id="1232681.ADIS_3461"/>
<evidence type="ECO:0000313" key="3">
    <source>
        <dbReference type="EMBL" id="EON76333.1"/>
    </source>
</evidence>
<protein>
    <recommendedName>
        <fullName evidence="2">SMODS and SLOG-associating 2TM effector domain-containing protein</fullName>
    </recommendedName>
</protein>
<sequence>MDNQISNTYHEIISKATDDAQWYVDNQVWMKRLSKSIRLGSIVLFALGGLIPMIHSLLLENEFPVNIVNLGYISIAAAGTLLLLDKFFGFSSGWIRFITTHLEMKRKIVEFEMRWKIETFGKNLDEISEEEGKVLLSMLADFISQINDIKYQETNAWVSEFQSNLAELQRSVHQKSESSSPGNIKVSLVNTGPFDKLKIRLDNNLGMADVKGPGYLFRDVKPGYHQVTLLAESSSRGSNQEFTAVAHVEAGKLAEVLIDLGGGEV</sequence>
<keyword evidence="1" id="KW-1133">Transmembrane helix</keyword>
<evidence type="ECO:0000259" key="2">
    <source>
        <dbReference type="Pfam" id="PF18183"/>
    </source>
</evidence>
<feature type="transmembrane region" description="Helical" evidence="1">
    <location>
        <begin position="39"/>
        <end position="58"/>
    </location>
</feature>
<dbReference type="AlphaFoldDB" id="R7ZQK5"/>
<name>R7ZQK5_9BACT</name>
<dbReference type="Pfam" id="PF18183">
    <property type="entry name" value="SLATT_2"/>
    <property type="match status" value="1"/>
</dbReference>
<comment type="caution">
    <text evidence="3">The sequence shown here is derived from an EMBL/GenBank/DDBJ whole genome shotgun (WGS) entry which is preliminary data.</text>
</comment>
<keyword evidence="1" id="KW-0472">Membrane</keyword>